<dbReference type="InterPro" id="IPR029044">
    <property type="entry name" value="Nucleotide-diphossugar_trans"/>
</dbReference>
<keyword evidence="2" id="KW-0328">Glycosyltransferase</keyword>
<dbReference type="GO" id="GO:0016757">
    <property type="term" value="F:glycosyltransferase activity"/>
    <property type="evidence" value="ECO:0007669"/>
    <property type="project" value="UniProtKB-KW"/>
</dbReference>
<evidence type="ECO:0000256" key="4">
    <source>
        <dbReference type="SAM" id="Phobius"/>
    </source>
</evidence>
<protein>
    <recommendedName>
        <fullName evidence="5">Glycosyltransferase 2-like domain-containing protein</fullName>
    </recommendedName>
</protein>
<dbReference type="Gene3D" id="3.90.550.10">
    <property type="entry name" value="Spore Coat Polysaccharide Biosynthesis Protein SpsA, Chain A"/>
    <property type="match status" value="1"/>
</dbReference>
<evidence type="ECO:0000256" key="2">
    <source>
        <dbReference type="ARBA" id="ARBA00022676"/>
    </source>
</evidence>
<keyword evidence="7" id="KW-1185">Reference proteome</keyword>
<organism evidence="6 7">
    <name type="scientific">Chryseobacterium koreense CCUG 49689</name>
    <dbReference type="NCBI Taxonomy" id="1304281"/>
    <lineage>
        <taxon>Bacteria</taxon>
        <taxon>Pseudomonadati</taxon>
        <taxon>Bacteroidota</taxon>
        <taxon>Flavobacteriia</taxon>
        <taxon>Flavobacteriales</taxon>
        <taxon>Weeksellaceae</taxon>
        <taxon>Chryseobacterium group</taxon>
        <taxon>Chryseobacterium</taxon>
    </lineage>
</organism>
<comment type="similarity">
    <text evidence="1">Belongs to the glycosyltransferase 2 family.</text>
</comment>
<dbReference type="RefSeq" id="WP_048499527.1">
    <property type="nucleotide sequence ID" value="NZ_LFNG01000010.1"/>
</dbReference>
<dbReference type="InterPro" id="IPR001173">
    <property type="entry name" value="Glyco_trans_2-like"/>
</dbReference>
<dbReference type="Pfam" id="PF00535">
    <property type="entry name" value="Glycos_transf_2"/>
    <property type="match status" value="1"/>
</dbReference>
<feature type="domain" description="Glycosyltransferase 2-like" evidence="5">
    <location>
        <begin position="4"/>
        <end position="159"/>
    </location>
</feature>
<dbReference type="CDD" id="cd04186">
    <property type="entry name" value="GT_2_like_c"/>
    <property type="match status" value="1"/>
</dbReference>
<evidence type="ECO:0000256" key="3">
    <source>
        <dbReference type="ARBA" id="ARBA00022679"/>
    </source>
</evidence>
<evidence type="ECO:0000313" key="6">
    <source>
        <dbReference type="EMBL" id="KMQ71128.1"/>
    </source>
</evidence>
<dbReference type="PANTHER" id="PTHR43179:SF12">
    <property type="entry name" value="GALACTOFURANOSYLTRANSFERASE GLFT2"/>
    <property type="match status" value="1"/>
</dbReference>
<evidence type="ECO:0000313" key="7">
    <source>
        <dbReference type="Proteomes" id="UP000035900"/>
    </source>
</evidence>
<sequence length="294" mass="33967">MEVSIIIVNYKTPQLAKNCIDSIKKYTSGIDYEIILVDNNSGDGSEEILRKIEEINYLQSPENVGFGRANNLGLKSAAGEWILFLNSDTLLLENSVKKMLDFFKQNEDKLAIGSLGVTLINHNNEMIHSAGDLPTVVNLLSSYVQNFFRKDFHRRKNGKEVSKYRSEIAEVGYVTGADLMVRKEVFESIENFDPDFFMYYEDALVGQRLRQIGKKNYICNCSQIVHLEGESFKTPNLLKRIMVEKSMFIYVKKTSGKLSYFLFRIIFMLINFPVLILKFRRTGSWRYLKHLISF</sequence>
<dbReference type="Proteomes" id="UP000035900">
    <property type="component" value="Unassembled WGS sequence"/>
</dbReference>
<reference evidence="6 7" key="1">
    <citation type="journal article" date="2004" name="Int. J. Syst. Evol. Microbiol.">
        <title>Kaistella koreensis gen. nov., sp. nov., a novel member of the Chryseobacterium-Bergeyella-Riemerella branch.</title>
        <authorList>
            <person name="Kim M.K."/>
            <person name="Im W.T."/>
            <person name="Shin Y.K."/>
            <person name="Lim J.H."/>
            <person name="Kim S.H."/>
            <person name="Lee B.C."/>
            <person name="Park M.Y."/>
            <person name="Lee K.Y."/>
            <person name="Lee S.T."/>
        </authorList>
    </citation>
    <scope>NUCLEOTIDE SEQUENCE [LARGE SCALE GENOMIC DNA]</scope>
    <source>
        <strain evidence="6 7">CCUG 49689</strain>
    </source>
</reference>
<evidence type="ECO:0000256" key="1">
    <source>
        <dbReference type="ARBA" id="ARBA00006739"/>
    </source>
</evidence>
<keyword evidence="3" id="KW-0808">Transferase</keyword>
<comment type="caution">
    <text evidence="6">The sequence shown here is derived from an EMBL/GenBank/DDBJ whole genome shotgun (WGS) entry which is preliminary data.</text>
</comment>
<name>A0A0J7IY13_9FLAO</name>
<gene>
    <name evidence="6" type="ORF">ACM44_08070</name>
</gene>
<accession>A0A0J7IY13</accession>
<keyword evidence="4" id="KW-0472">Membrane</keyword>
<dbReference type="PANTHER" id="PTHR43179">
    <property type="entry name" value="RHAMNOSYLTRANSFERASE WBBL"/>
    <property type="match status" value="1"/>
</dbReference>
<dbReference type="AlphaFoldDB" id="A0A0J7IY13"/>
<dbReference type="SUPFAM" id="SSF53448">
    <property type="entry name" value="Nucleotide-diphospho-sugar transferases"/>
    <property type="match status" value="1"/>
</dbReference>
<dbReference type="STRING" id="1304281.ACM44_08070"/>
<dbReference type="OrthoDB" id="9771846at2"/>
<evidence type="ECO:0000259" key="5">
    <source>
        <dbReference type="Pfam" id="PF00535"/>
    </source>
</evidence>
<keyword evidence="4" id="KW-1133">Transmembrane helix</keyword>
<feature type="transmembrane region" description="Helical" evidence="4">
    <location>
        <begin position="258"/>
        <end position="279"/>
    </location>
</feature>
<proteinExistence type="inferred from homology"/>
<keyword evidence="4" id="KW-0812">Transmembrane</keyword>
<dbReference type="EMBL" id="LFNG01000010">
    <property type="protein sequence ID" value="KMQ71128.1"/>
    <property type="molecule type" value="Genomic_DNA"/>
</dbReference>
<dbReference type="PATRIC" id="fig|1304281.5.peg.1733"/>